<keyword evidence="4 9" id="KW-1133">Transmembrane helix</keyword>
<evidence type="ECO:0000259" key="10">
    <source>
        <dbReference type="PROSITE" id="PS51225"/>
    </source>
</evidence>
<keyword evidence="6" id="KW-0325">Glycoprotein</keyword>
<dbReference type="OrthoDB" id="10006326at2759"/>
<feature type="transmembrane region" description="Helical" evidence="9">
    <location>
        <begin position="245"/>
        <end position="263"/>
    </location>
</feature>
<reference evidence="11" key="1">
    <citation type="submission" date="2022-07" db="EMBL/GenBank/DDBJ databases">
        <title>Chromosome-level genome of Muraenolepis orangiensis.</title>
        <authorList>
            <person name="Kim J."/>
        </authorList>
    </citation>
    <scope>NUCLEOTIDE SEQUENCE</scope>
    <source>
        <strain evidence="11">KU_S4_2022</strain>
        <tissue evidence="11">Muscle</tissue>
    </source>
</reference>
<feature type="transmembrane region" description="Helical" evidence="9">
    <location>
        <begin position="146"/>
        <end position="168"/>
    </location>
</feature>
<feature type="domain" description="MARVEL" evidence="10">
    <location>
        <begin position="46"/>
        <end position="267"/>
    </location>
</feature>
<evidence type="ECO:0000256" key="4">
    <source>
        <dbReference type="ARBA" id="ARBA00022989"/>
    </source>
</evidence>
<evidence type="ECO:0000256" key="9">
    <source>
        <dbReference type="SAM" id="Phobius"/>
    </source>
</evidence>
<evidence type="ECO:0000313" key="12">
    <source>
        <dbReference type="Proteomes" id="UP001148018"/>
    </source>
</evidence>
<organism evidence="11 12">
    <name type="scientific">Muraenolepis orangiensis</name>
    <name type="common">Patagonian moray cod</name>
    <dbReference type="NCBI Taxonomy" id="630683"/>
    <lineage>
        <taxon>Eukaryota</taxon>
        <taxon>Metazoa</taxon>
        <taxon>Chordata</taxon>
        <taxon>Craniata</taxon>
        <taxon>Vertebrata</taxon>
        <taxon>Euteleostomi</taxon>
        <taxon>Actinopterygii</taxon>
        <taxon>Neopterygii</taxon>
        <taxon>Teleostei</taxon>
        <taxon>Neoteleostei</taxon>
        <taxon>Acanthomorphata</taxon>
        <taxon>Zeiogadaria</taxon>
        <taxon>Gadariae</taxon>
        <taxon>Gadiformes</taxon>
        <taxon>Muraenolepidoidei</taxon>
        <taxon>Muraenolepididae</taxon>
        <taxon>Muraenolepis</taxon>
    </lineage>
</organism>
<evidence type="ECO:0000256" key="8">
    <source>
        <dbReference type="SAM" id="MobiDB-lite"/>
    </source>
</evidence>
<dbReference type="PANTHER" id="PTHR10306:SF16">
    <property type="entry name" value="SYNAPTOPORIN"/>
    <property type="match status" value="1"/>
</dbReference>
<accession>A0A9Q0EAL0</accession>
<name>A0A9Q0EAL0_9TELE</name>
<gene>
    <name evidence="11" type="ORF">NHX12_029642</name>
</gene>
<feature type="transmembrane region" description="Helical" evidence="9">
    <location>
        <begin position="180"/>
        <end position="201"/>
    </location>
</feature>
<comment type="caution">
    <text evidence="11">The sequence shown here is derived from an EMBL/GenBank/DDBJ whole genome shotgun (WGS) entry which is preliminary data.</text>
</comment>
<dbReference type="Proteomes" id="UP001148018">
    <property type="component" value="Unassembled WGS sequence"/>
</dbReference>
<dbReference type="PROSITE" id="PS51225">
    <property type="entry name" value="MARVEL"/>
    <property type="match status" value="1"/>
</dbReference>
<keyword evidence="3 7" id="KW-0812">Transmembrane</keyword>
<keyword evidence="12" id="KW-1185">Reference proteome</keyword>
<comment type="similarity">
    <text evidence="2">Belongs to the synaptophysin/synaptobrevin family.</text>
</comment>
<sequence>MGVTFHSSSEENPGPFSGGADTLLLHLQSDEQQCEQCHVSALDGTDKWLIRAGLGFPQCLFAVFAFSTCGGYTGQLRLSVDCMEKTNSNLSITVLFSYPFRWAAMWTLRHGSDTLLHQVTLEAPLCEGMRSERVSLAGDHSSSAEFFVLVSVSAFLYSLGASVMYIFYQNKYRQNNRGPLIDFIVTVVFSFLWLGSSSAWAKALSDIKVATDPDEVQLLIAACKDQRNVCGSVYGPRWSGLNTSVAFGFLNFVLWAGNIWFVFKETGWHQGAGKPTGGGLQEEKQASFSQRAYHPRGSDPSGAYHPRGSDPAGGDGAQGGDRPPPPSEYRQVGASTFYPGPM</sequence>
<dbReference type="AlphaFoldDB" id="A0A9Q0EAL0"/>
<comment type="subcellular location">
    <subcellularLocation>
        <location evidence="1">Membrane</location>
        <topology evidence="1">Multi-pass membrane protein</topology>
    </subcellularLocation>
</comment>
<evidence type="ECO:0000256" key="1">
    <source>
        <dbReference type="ARBA" id="ARBA00004141"/>
    </source>
</evidence>
<dbReference type="PANTHER" id="PTHR10306">
    <property type="entry name" value="SYNAPTOPHYSIN"/>
    <property type="match status" value="1"/>
</dbReference>
<dbReference type="InterPro" id="IPR001285">
    <property type="entry name" value="Synaptophysin/porin"/>
</dbReference>
<protein>
    <recommendedName>
        <fullName evidence="10">MARVEL domain-containing protein</fullName>
    </recommendedName>
</protein>
<dbReference type="GO" id="GO:0030672">
    <property type="term" value="C:synaptic vesicle membrane"/>
    <property type="evidence" value="ECO:0007669"/>
    <property type="project" value="TreeGrafter"/>
</dbReference>
<evidence type="ECO:0000256" key="5">
    <source>
        <dbReference type="ARBA" id="ARBA00023136"/>
    </source>
</evidence>
<dbReference type="PRINTS" id="PR00220">
    <property type="entry name" value="SYNAPTOPHYSN"/>
</dbReference>
<evidence type="ECO:0000256" key="3">
    <source>
        <dbReference type="ARBA" id="ARBA00022692"/>
    </source>
</evidence>
<proteinExistence type="inferred from homology"/>
<evidence type="ECO:0000256" key="6">
    <source>
        <dbReference type="ARBA" id="ARBA00023180"/>
    </source>
</evidence>
<evidence type="ECO:0000256" key="7">
    <source>
        <dbReference type="PROSITE-ProRule" id="PRU00581"/>
    </source>
</evidence>
<dbReference type="EMBL" id="JANIIK010000046">
    <property type="protein sequence ID" value="KAJ3601880.1"/>
    <property type="molecule type" value="Genomic_DNA"/>
</dbReference>
<evidence type="ECO:0000313" key="11">
    <source>
        <dbReference type="EMBL" id="KAJ3601880.1"/>
    </source>
</evidence>
<feature type="region of interest" description="Disordered" evidence="8">
    <location>
        <begin position="272"/>
        <end position="342"/>
    </location>
</feature>
<keyword evidence="5 7" id="KW-0472">Membrane</keyword>
<dbReference type="Pfam" id="PF01284">
    <property type="entry name" value="MARVEL"/>
    <property type="match status" value="1"/>
</dbReference>
<evidence type="ECO:0000256" key="2">
    <source>
        <dbReference type="ARBA" id="ARBA00006476"/>
    </source>
</evidence>
<dbReference type="InterPro" id="IPR008253">
    <property type="entry name" value="Marvel"/>
</dbReference>